<feature type="region of interest" description="Disordered" evidence="1">
    <location>
        <begin position="1"/>
        <end position="26"/>
    </location>
</feature>
<reference evidence="3" key="1">
    <citation type="journal article" date="2019" name="Int. J. Syst. Evol. Microbiol.">
        <title>The Global Catalogue of Microorganisms (GCM) 10K type strain sequencing project: providing services to taxonomists for standard genome sequencing and annotation.</title>
        <authorList>
            <consortium name="The Broad Institute Genomics Platform"/>
            <consortium name="The Broad Institute Genome Sequencing Center for Infectious Disease"/>
            <person name="Wu L."/>
            <person name="Ma J."/>
        </authorList>
    </citation>
    <scope>NUCLEOTIDE SEQUENCE [LARGE SCALE GENOMIC DNA]</scope>
    <source>
        <strain evidence="3">CGMCC 4.7131</strain>
    </source>
</reference>
<protein>
    <submittedName>
        <fullName evidence="2">Uncharacterized protein</fullName>
    </submittedName>
</protein>
<evidence type="ECO:0000256" key="1">
    <source>
        <dbReference type="SAM" id="MobiDB-lite"/>
    </source>
</evidence>
<sequence length="95" mass="10373">MVMVSPKHTDHEFAPTPEREHDHVPASLPEGFHSITVAETSTRRDVLLRTITAPCTEVPLADLIAQTCAPTLAAICSVLPHFHVLELEVIGFVLP</sequence>
<gene>
    <name evidence="2" type="ORF">ACFPWV_30275</name>
</gene>
<accession>A0ABW0DZF5</accession>
<dbReference type="RefSeq" id="WP_344558146.1">
    <property type="nucleotide sequence ID" value="NZ_BAAATG010000011.1"/>
</dbReference>
<dbReference type="EMBL" id="JBHSKN010000027">
    <property type="protein sequence ID" value="MFC5244151.1"/>
    <property type="molecule type" value="Genomic_DNA"/>
</dbReference>
<evidence type="ECO:0000313" key="2">
    <source>
        <dbReference type="EMBL" id="MFC5244151.1"/>
    </source>
</evidence>
<comment type="caution">
    <text evidence="2">The sequence shown here is derived from an EMBL/GenBank/DDBJ whole genome shotgun (WGS) entry which is preliminary data.</text>
</comment>
<dbReference type="Proteomes" id="UP001596035">
    <property type="component" value="Unassembled WGS sequence"/>
</dbReference>
<keyword evidence="3" id="KW-1185">Reference proteome</keyword>
<feature type="compositionally biased region" description="Basic and acidic residues" evidence="1">
    <location>
        <begin position="7"/>
        <end position="24"/>
    </location>
</feature>
<name>A0ABW0DZF5_9ACTN</name>
<evidence type="ECO:0000313" key="3">
    <source>
        <dbReference type="Proteomes" id="UP001596035"/>
    </source>
</evidence>
<organism evidence="2 3">
    <name type="scientific">Streptomyces atrovirens</name>
    <dbReference type="NCBI Taxonomy" id="285556"/>
    <lineage>
        <taxon>Bacteria</taxon>
        <taxon>Bacillati</taxon>
        <taxon>Actinomycetota</taxon>
        <taxon>Actinomycetes</taxon>
        <taxon>Kitasatosporales</taxon>
        <taxon>Streptomycetaceae</taxon>
        <taxon>Streptomyces</taxon>
    </lineage>
</organism>
<proteinExistence type="predicted"/>